<dbReference type="FunFam" id="1.10.1060.10:FF:000019">
    <property type="entry name" value="Oxidoreductase/iron-sulfur cluster-binding protein"/>
    <property type="match status" value="1"/>
</dbReference>
<dbReference type="GO" id="GO:0051536">
    <property type="term" value="F:iron-sulfur cluster binding"/>
    <property type="evidence" value="ECO:0007669"/>
    <property type="project" value="UniProtKB-KW"/>
</dbReference>
<dbReference type="PANTHER" id="PTHR11748">
    <property type="entry name" value="D-LACTATE DEHYDROGENASE"/>
    <property type="match status" value="1"/>
</dbReference>
<keyword evidence="4" id="KW-0479">Metal-binding</keyword>
<evidence type="ECO:0000256" key="9">
    <source>
        <dbReference type="ARBA" id="ARBA00023014"/>
    </source>
</evidence>
<evidence type="ECO:0000256" key="7">
    <source>
        <dbReference type="ARBA" id="ARBA00023002"/>
    </source>
</evidence>
<dbReference type="InterPro" id="IPR016164">
    <property type="entry name" value="FAD-linked_Oxase-like_C"/>
</dbReference>
<accession>A0A1I1J0H1</accession>
<dbReference type="InterPro" id="IPR016169">
    <property type="entry name" value="FAD-bd_PCMH_sub2"/>
</dbReference>
<dbReference type="RefSeq" id="WP_091964482.1">
    <property type="nucleotide sequence ID" value="NZ_FOLH01000005.1"/>
</dbReference>
<keyword evidence="9" id="KW-0411">Iron-sulfur</keyword>
<evidence type="ECO:0000313" key="13">
    <source>
        <dbReference type="EMBL" id="SFC41631.1"/>
    </source>
</evidence>
<evidence type="ECO:0000259" key="11">
    <source>
        <dbReference type="PROSITE" id="PS51379"/>
    </source>
</evidence>
<dbReference type="InterPro" id="IPR004113">
    <property type="entry name" value="FAD-bd_oxidored_4_C"/>
</dbReference>
<dbReference type="GO" id="GO:0046872">
    <property type="term" value="F:metal ion binding"/>
    <property type="evidence" value="ECO:0007669"/>
    <property type="project" value="UniProtKB-KW"/>
</dbReference>
<dbReference type="FunFam" id="1.10.45.10:FF:000001">
    <property type="entry name" value="D-lactate dehydrogenase mitochondrial"/>
    <property type="match status" value="1"/>
</dbReference>
<dbReference type="OrthoDB" id="9811557at2"/>
<dbReference type="Pfam" id="PF02754">
    <property type="entry name" value="CCG"/>
    <property type="match status" value="2"/>
</dbReference>
<keyword evidence="7" id="KW-0560">Oxidoreductase</keyword>
<dbReference type="InterPro" id="IPR036318">
    <property type="entry name" value="FAD-bd_PCMH-like_sf"/>
</dbReference>
<keyword evidence="5" id="KW-0274">FAD</keyword>
<comment type="similarity">
    <text evidence="2">Belongs to the FAD-binding oxidoreductase/transferase type 4 family.</text>
</comment>
<evidence type="ECO:0000313" key="14">
    <source>
        <dbReference type="Proteomes" id="UP000199058"/>
    </source>
</evidence>
<dbReference type="PROSITE" id="PS51387">
    <property type="entry name" value="FAD_PCMH"/>
    <property type="match status" value="1"/>
</dbReference>
<dbReference type="SUPFAM" id="SSF56176">
    <property type="entry name" value="FAD-binding/transporter-associated domain-like"/>
    <property type="match status" value="1"/>
</dbReference>
<keyword evidence="6" id="KW-0809">Transit peptide</keyword>
<dbReference type="Gene3D" id="3.30.70.2740">
    <property type="match status" value="1"/>
</dbReference>
<organism evidence="13 14">
    <name type="scientific">Marinospirillum celere</name>
    <dbReference type="NCBI Taxonomy" id="1122252"/>
    <lineage>
        <taxon>Bacteria</taxon>
        <taxon>Pseudomonadati</taxon>
        <taxon>Pseudomonadota</taxon>
        <taxon>Gammaproteobacteria</taxon>
        <taxon>Oceanospirillales</taxon>
        <taxon>Oceanospirillaceae</taxon>
        <taxon>Marinospirillum</taxon>
    </lineage>
</organism>
<dbReference type="Gene3D" id="3.30.43.10">
    <property type="entry name" value="Uridine Diphospho-n-acetylenolpyruvylglucosamine Reductase, domain 2"/>
    <property type="match status" value="1"/>
</dbReference>
<dbReference type="InterPro" id="IPR016166">
    <property type="entry name" value="FAD-bd_PCMH"/>
</dbReference>
<dbReference type="STRING" id="1122252.SAMN05660443_2592"/>
<dbReference type="SUPFAM" id="SSF46548">
    <property type="entry name" value="alpha-helical ferredoxin"/>
    <property type="match status" value="1"/>
</dbReference>
<gene>
    <name evidence="13" type="ORF">SAMN05660443_2592</name>
</gene>
<dbReference type="GO" id="GO:0008720">
    <property type="term" value="F:D-lactate dehydrogenase (NAD+) activity"/>
    <property type="evidence" value="ECO:0007669"/>
    <property type="project" value="TreeGrafter"/>
</dbReference>
<dbReference type="Pfam" id="PF02913">
    <property type="entry name" value="FAD-oxidase_C"/>
    <property type="match status" value="1"/>
</dbReference>
<evidence type="ECO:0000259" key="12">
    <source>
        <dbReference type="PROSITE" id="PS51387"/>
    </source>
</evidence>
<evidence type="ECO:0000256" key="3">
    <source>
        <dbReference type="ARBA" id="ARBA00022630"/>
    </source>
</evidence>
<dbReference type="FunFam" id="3.30.70.2740:FF:000006">
    <property type="entry name" value="NAD-independent D-lactate dehydrogenase"/>
    <property type="match status" value="1"/>
</dbReference>
<proteinExistence type="inferred from homology"/>
<comment type="cofactor">
    <cofactor evidence="1">
        <name>FAD</name>
        <dbReference type="ChEBI" id="CHEBI:57692"/>
    </cofactor>
</comment>
<dbReference type="PROSITE" id="PS00198">
    <property type="entry name" value="4FE4S_FER_1"/>
    <property type="match status" value="1"/>
</dbReference>
<dbReference type="GO" id="GO:0071949">
    <property type="term" value="F:FAD binding"/>
    <property type="evidence" value="ECO:0007669"/>
    <property type="project" value="InterPro"/>
</dbReference>
<dbReference type="Pfam" id="PF13183">
    <property type="entry name" value="Fer4_8"/>
    <property type="match status" value="1"/>
</dbReference>
<dbReference type="InterPro" id="IPR009051">
    <property type="entry name" value="Helical_ferredxn"/>
</dbReference>
<evidence type="ECO:0000256" key="10">
    <source>
        <dbReference type="ARBA" id="ARBA00038897"/>
    </source>
</evidence>
<feature type="domain" description="FAD-binding PCMH-type" evidence="12">
    <location>
        <begin position="38"/>
        <end position="266"/>
    </location>
</feature>
<dbReference type="Pfam" id="PF01565">
    <property type="entry name" value="FAD_binding_4"/>
    <property type="match status" value="1"/>
</dbReference>
<dbReference type="InterPro" id="IPR016171">
    <property type="entry name" value="Vanillyl_alc_oxidase_C-sub2"/>
</dbReference>
<dbReference type="PANTHER" id="PTHR11748:SF111">
    <property type="entry name" value="D-LACTATE DEHYDROGENASE, MITOCHONDRIAL-RELATED"/>
    <property type="match status" value="1"/>
</dbReference>
<dbReference type="InterPro" id="IPR016167">
    <property type="entry name" value="FAD-bd_PCMH_sub1"/>
</dbReference>
<name>A0A1I1J0H1_9GAMM</name>
<keyword evidence="14" id="KW-1185">Reference proteome</keyword>
<dbReference type="InterPro" id="IPR017900">
    <property type="entry name" value="4Fe4S_Fe_S_CS"/>
</dbReference>
<evidence type="ECO:0000256" key="8">
    <source>
        <dbReference type="ARBA" id="ARBA00023004"/>
    </source>
</evidence>
<dbReference type="InterPro" id="IPR006094">
    <property type="entry name" value="Oxid_FAD_bind_N"/>
</dbReference>
<dbReference type="PROSITE" id="PS51379">
    <property type="entry name" value="4FE4S_FER_2"/>
    <property type="match status" value="1"/>
</dbReference>
<evidence type="ECO:0000256" key="2">
    <source>
        <dbReference type="ARBA" id="ARBA00008000"/>
    </source>
</evidence>
<dbReference type="InterPro" id="IPR017896">
    <property type="entry name" value="4Fe4S_Fe-S-bd"/>
</dbReference>
<dbReference type="EC" id="1.1.2.4" evidence="10"/>
<dbReference type="Proteomes" id="UP000199058">
    <property type="component" value="Unassembled WGS sequence"/>
</dbReference>
<dbReference type="AlphaFoldDB" id="A0A1I1J0H1"/>
<evidence type="ECO:0000256" key="4">
    <source>
        <dbReference type="ARBA" id="ARBA00022723"/>
    </source>
</evidence>
<keyword evidence="8" id="KW-0408">Iron</keyword>
<dbReference type="SUPFAM" id="SSF55103">
    <property type="entry name" value="FAD-linked oxidases, C-terminal domain"/>
    <property type="match status" value="1"/>
</dbReference>
<sequence>MSSPYTDLQAALSQVLPEERLISDELRTLAYGTDASFYRLVPKLVVRVESEEEVQWVLSECAQRGLSVTFRAAGTSLSGQAVTDSVLIQLGNGWKDYEILDGGQAIRLKPGIIGAQANKYLAPLQRKIGPDPASINACMIGGIAANNASGMCCGTAQNSYNTLKDVRVVFADGSLLDTADVDSVAAFKKSHAGWLDRLQKLGESTRAQTELAEKIRHKYRLKNTTGYSLNALVDFEDPLEILKHLLIGSEGTLGFISEITYHTVPDYPHKAAALIYFPDMATACWATTAMKPTPVAAVELLDRAALRAVEGMPGMPEDLKSLPAEAAALLVDVRGSDAEHLQSNIAEVTQALQAMSTLQPVLFTTDIKTYELYWKIRKGTFPAVGAERVIGTTVIIEDVAFPLERLAEGVSELQELFKKYHYDEAILFGHALEGNLHFVFTQGFDDPAEVKRYQALMDEVAQLVAVKYGGSLKAEHGTGRNMAPYVELEWGSEAYALMKSIKQLFDPTNLLNPDVILSDNANIHLENLKPLPEADPLVDKCIECGFCEAVCPSRRLTLTPRQRIVIWRELQRRRQAGETEVSIQKLAEAYQYQGLDTCAADGLCSTQCPVGINTGDLVRSLRREQNLGQQGKAQWIASHFDGVTRMARGGLKLAGLGRKLLGDSGMQASFTGLRKLGVSAVGHWRPGMPQAAQPVKQLEVATPAPSNPDAPTVVYWPSCASRVFGVSNEVEKQQDLKAVTMNLLHKAGYRVIIPEGIDSLCCGMAFQSKGLFEVANQKQSELLAQLHQASKAGQWPIITDTSPCNLRLNESDALPELQLYETGEFVAEVLLPKLNIQPKKTRIAVHVTCSTTKRGKGDLLVKLARACAEEVILPESVTCCGFAGDRGFQQPELNASSLQDLKKEVVGCEAGYSNSRTCEIGLEEHSGINYQSILYLVDEVTQPA</sequence>
<evidence type="ECO:0000256" key="6">
    <source>
        <dbReference type="ARBA" id="ARBA00022946"/>
    </source>
</evidence>
<dbReference type="Gene3D" id="1.10.1060.10">
    <property type="entry name" value="Alpha-helical ferredoxin"/>
    <property type="match status" value="1"/>
</dbReference>
<protein>
    <recommendedName>
        <fullName evidence="10">D-lactate dehydrogenase (cytochrome)</fullName>
        <ecNumber evidence="10">1.1.2.4</ecNumber>
    </recommendedName>
</protein>
<dbReference type="InterPro" id="IPR004017">
    <property type="entry name" value="Cys_rich_dom"/>
</dbReference>
<dbReference type="Gene3D" id="3.30.465.10">
    <property type="match status" value="1"/>
</dbReference>
<feature type="domain" description="4Fe-4S ferredoxin-type" evidence="11">
    <location>
        <begin position="530"/>
        <end position="561"/>
    </location>
</feature>
<keyword evidence="3" id="KW-0285">Flavoprotein</keyword>
<dbReference type="GO" id="GO:1903457">
    <property type="term" value="P:lactate catabolic process"/>
    <property type="evidence" value="ECO:0007669"/>
    <property type="project" value="TreeGrafter"/>
</dbReference>
<evidence type="ECO:0000256" key="5">
    <source>
        <dbReference type="ARBA" id="ARBA00022827"/>
    </source>
</evidence>
<evidence type="ECO:0000256" key="1">
    <source>
        <dbReference type="ARBA" id="ARBA00001974"/>
    </source>
</evidence>
<dbReference type="EMBL" id="FOLH01000005">
    <property type="protein sequence ID" value="SFC41631.1"/>
    <property type="molecule type" value="Genomic_DNA"/>
</dbReference>
<dbReference type="GO" id="GO:0004458">
    <property type="term" value="F:D-lactate dehydrogenase (cytochrome) activity"/>
    <property type="evidence" value="ECO:0007669"/>
    <property type="project" value="UniProtKB-EC"/>
</dbReference>
<dbReference type="Gene3D" id="1.10.45.10">
    <property type="entry name" value="Vanillyl-alcohol Oxidase, Chain A, domain 4"/>
    <property type="match status" value="1"/>
</dbReference>
<reference evidence="13 14" key="1">
    <citation type="submission" date="2016-10" db="EMBL/GenBank/DDBJ databases">
        <authorList>
            <person name="de Groot N.N."/>
        </authorList>
    </citation>
    <scope>NUCLEOTIDE SEQUENCE [LARGE SCALE GENOMIC DNA]</scope>
    <source>
        <strain evidence="13 14">DSM 18438</strain>
    </source>
</reference>